<accession>A0A7S2TTZ8</accession>
<dbReference type="InterPro" id="IPR032710">
    <property type="entry name" value="NTF2-like_dom_sf"/>
</dbReference>
<name>A0A7S2TTZ8_9EUKA</name>
<dbReference type="SUPFAM" id="SSF54427">
    <property type="entry name" value="NTF2-like"/>
    <property type="match status" value="1"/>
</dbReference>
<evidence type="ECO:0000313" key="1">
    <source>
        <dbReference type="EMBL" id="CAD9769502.1"/>
    </source>
</evidence>
<dbReference type="EMBL" id="HBHP01021672">
    <property type="protein sequence ID" value="CAD9769502.1"/>
    <property type="molecule type" value="Transcribed_RNA"/>
</dbReference>
<dbReference type="Gene3D" id="3.10.450.50">
    <property type="match status" value="1"/>
</dbReference>
<proteinExistence type="predicted"/>
<reference evidence="1" key="1">
    <citation type="submission" date="2021-01" db="EMBL/GenBank/DDBJ databases">
        <authorList>
            <person name="Corre E."/>
            <person name="Pelletier E."/>
            <person name="Niang G."/>
            <person name="Scheremetjew M."/>
            <person name="Finn R."/>
            <person name="Kale V."/>
            <person name="Holt S."/>
            <person name="Cochrane G."/>
            <person name="Meng A."/>
            <person name="Brown T."/>
            <person name="Cohen L."/>
        </authorList>
    </citation>
    <scope>NUCLEOTIDE SEQUENCE</scope>
    <source>
        <strain evidence="1">CCMP622</strain>
    </source>
</reference>
<dbReference type="AlphaFoldDB" id="A0A7S2TTZ8"/>
<sequence length="209" mass="23666">MQTKFDANALVTMAKKEVVDVHIFFTEWFSGTGQFAKITEEKKEEAFAAFLTRFHDNFCYVLPGGKKVGMPYLKGIGKAFGFNKDFRIKVENIQVKPIPGCENAALSGTYEEYQTGAKNSEKNNGRRTTVIFLVKEEALQCSNKASALIGTKYMKHGCQKKISKKWILQSFSAIRATVRQSRANNVGSHRSYRVVLRIDTAWRHQPQAE</sequence>
<protein>
    <submittedName>
        <fullName evidence="1">Uncharacterized protein</fullName>
    </submittedName>
</protein>
<gene>
    <name evidence="1" type="ORF">LSP00402_LOCUS13485</name>
</gene>
<organism evidence="1">
    <name type="scientific">Lotharella oceanica</name>
    <dbReference type="NCBI Taxonomy" id="641309"/>
    <lineage>
        <taxon>Eukaryota</taxon>
        <taxon>Sar</taxon>
        <taxon>Rhizaria</taxon>
        <taxon>Cercozoa</taxon>
        <taxon>Chlorarachniophyceae</taxon>
        <taxon>Lotharella</taxon>
    </lineage>
</organism>